<dbReference type="Gramene" id="Psat07G0141700-T1">
    <property type="protein sequence ID" value="KAI5384394.1"/>
    <property type="gene ID" value="KIW84_071417"/>
</dbReference>
<comment type="caution">
    <text evidence="2">The sequence shown here is derived from an EMBL/GenBank/DDBJ whole genome shotgun (WGS) entry which is preliminary data.</text>
</comment>
<organism evidence="2 3">
    <name type="scientific">Pisum sativum</name>
    <name type="common">Garden pea</name>
    <name type="synonym">Lathyrus oleraceus</name>
    <dbReference type="NCBI Taxonomy" id="3888"/>
    <lineage>
        <taxon>Eukaryota</taxon>
        <taxon>Viridiplantae</taxon>
        <taxon>Streptophyta</taxon>
        <taxon>Embryophyta</taxon>
        <taxon>Tracheophyta</taxon>
        <taxon>Spermatophyta</taxon>
        <taxon>Magnoliopsida</taxon>
        <taxon>eudicotyledons</taxon>
        <taxon>Gunneridae</taxon>
        <taxon>Pentapetalae</taxon>
        <taxon>rosids</taxon>
        <taxon>fabids</taxon>
        <taxon>Fabales</taxon>
        <taxon>Fabaceae</taxon>
        <taxon>Papilionoideae</taxon>
        <taxon>50 kb inversion clade</taxon>
        <taxon>NPAAA clade</taxon>
        <taxon>Hologalegina</taxon>
        <taxon>IRL clade</taxon>
        <taxon>Fabeae</taxon>
        <taxon>Lathyrus</taxon>
    </lineage>
</organism>
<dbReference type="Proteomes" id="UP001058974">
    <property type="component" value="Chromosome 7"/>
</dbReference>
<feature type="compositionally biased region" description="Low complexity" evidence="1">
    <location>
        <begin position="1"/>
        <end position="10"/>
    </location>
</feature>
<proteinExistence type="predicted"/>
<accession>A0A9D4VK55</accession>
<gene>
    <name evidence="2" type="ORF">KIW84_071417</name>
</gene>
<sequence length="182" mass="20440">MSPEVEVSELPPSPVLNDPSPENIIEVNSPISHNINNNGDISVSYELPHRHNRGKPPKCYSPEEEDHRSTYPIANYVSMKDLSEPLKKFANELSSYSVPRNIEEAIEDPRWELGYREIDTVWYSDPTFGMHVLADDKGALDIEDLCKGGKVLDGEIEEGEVQDGEVLDEVGNDKDNVDVMNM</sequence>
<evidence type="ECO:0000256" key="1">
    <source>
        <dbReference type="SAM" id="MobiDB-lite"/>
    </source>
</evidence>
<evidence type="ECO:0000313" key="2">
    <source>
        <dbReference type="EMBL" id="KAI5384394.1"/>
    </source>
</evidence>
<dbReference type="EMBL" id="JAMSHJ010000007">
    <property type="protein sequence ID" value="KAI5384394.1"/>
    <property type="molecule type" value="Genomic_DNA"/>
</dbReference>
<keyword evidence="3" id="KW-1185">Reference proteome</keyword>
<feature type="compositionally biased region" description="Polar residues" evidence="1">
    <location>
        <begin position="29"/>
        <end position="39"/>
    </location>
</feature>
<dbReference type="AlphaFoldDB" id="A0A9D4VK55"/>
<protein>
    <submittedName>
        <fullName evidence="2">Uncharacterized protein</fullName>
    </submittedName>
</protein>
<feature type="region of interest" description="Disordered" evidence="1">
    <location>
        <begin position="1"/>
        <end position="39"/>
    </location>
</feature>
<name>A0A9D4VK55_PEA</name>
<reference evidence="2 3" key="1">
    <citation type="journal article" date="2022" name="Nat. Genet.">
        <title>Improved pea reference genome and pan-genome highlight genomic features and evolutionary characteristics.</title>
        <authorList>
            <person name="Yang T."/>
            <person name="Liu R."/>
            <person name="Luo Y."/>
            <person name="Hu S."/>
            <person name="Wang D."/>
            <person name="Wang C."/>
            <person name="Pandey M.K."/>
            <person name="Ge S."/>
            <person name="Xu Q."/>
            <person name="Li N."/>
            <person name="Li G."/>
            <person name="Huang Y."/>
            <person name="Saxena R.K."/>
            <person name="Ji Y."/>
            <person name="Li M."/>
            <person name="Yan X."/>
            <person name="He Y."/>
            <person name="Liu Y."/>
            <person name="Wang X."/>
            <person name="Xiang C."/>
            <person name="Varshney R.K."/>
            <person name="Ding H."/>
            <person name="Gao S."/>
            <person name="Zong X."/>
        </authorList>
    </citation>
    <scope>NUCLEOTIDE SEQUENCE [LARGE SCALE GENOMIC DNA]</scope>
    <source>
        <strain evidence="2 3">cv. Zhongwan 6</strain>
    </source>
</reference>
<evidence type="ECO:0000313" key="3">
    <source>
        <dbReference type="Proteomes" id="UP001058974"/>
    </source>
</evidence>